<gene>
    <name evidence="1" type="ORF">ACFQH9_26045</name>
</gene>
<dbReference type="EMBL" id="JBHSQK010000081">
    <property type="protein sequence ID" value="MFC5951730.1"/>
    <property type="molecule type" value="Genomic_DNA"/>
</dbReference>
<keyword evidence="2" id="KW-1185">Reference proteome</keyword>
<organism evidence="1 2">
    <name type="scientific">Pseudonocardia lutea</name>
    <dbReference type="NCBI Taxonomy" id="2172015"/>
    <lineage>
        <taxon>Bacteria</taxon>
        <taxon>Bacillati</taxon>
        <taxon>Actinomycetota</taxon>
        <taxon>Actinomycetes</taxon>
        <taxon>Pseudonocardiales</taxon>
        <taxon>Pseudonocardiaceae</taxon>
        <taxon>Pseudonocardia</taxon>
    </lineage>
</organism>
<evidence type="ECO:0000313" key="1">
    <source>
        <dbReference type="EMBL" id="MFC5951730.1"/>
    </source>
</evidence>
<dbReference type="Proteomes" id="UP001596119">
    <property type="component" value="Unassembled WGS sequence"/>
</dbReference>
<sequence>MTEPGARAAAQAAHEAAGFDPAAFFAAAGIEAAGGCAFPGCDPPSWIDLDRRPRRRPPLLQPVG</sequence>
<accession>A0ABW1IE63</accession>
<dbReference type="RefSeq" id="WP_379569957.1">
    <property type="nucleotide sequence ID" value="NZ_JBHSQK010000081.1"/>
</dbReference>
<comment type="caution">
    <text evidence="1">The sequence shown here is derived from an EMBL/GenBank/DDBJ whole genome shotgun (WGS) entry which is preliminary data.</text>
</comment>
<evidence type="ECO:0008006" key="3">
    <source>
        <dbReference type="Google" id="ProtNLM"/>
    </source>
</evidence>
<protein>
    <recommendedName>
        <fullName evidence="3">Ada DNA repair metal-binding domain-containing protein</fullName>
    </recommendedName>
</protein>
<proteinExistence type="predicted"/>
<evidence type="ECO:0000313" key="2">
    <source>
        <dbReference type="Proteomes" id="UP001596119"/>
    </source>
</evidence>
<name>A0ABW1IE63_9PSEU</name>
<reference evidence="2" key="1">
    <citation type="journal article" date="2019" name="Int. J. Syst. Evol. Microbiol.">
        <title>The Global Catalogue of Microorganisms (GCM) 10K type strain sequencing project: providing services to taxonomists for standard genome sequencing and annotation.</title>
        <authorList>
            <consortium name="The Broad Institute Genomics Platform"/>
            <consortium name="The Broad Institute Genome Sequencing Center for Infectious Disease"/>
            <person name="Wu L."/>
            <person name="Ma J."/>
        </authorList>
    </citation>
    <scope>NUCLEOTIDE SEQUENCE [LARGE SCALE GENOMIC DNA]</scope>
    <source>
        <strain evidence="2">CGMCC 4.7397</strain>
    </source>
</reference>